<evidence type="ECO:0000313" key="3">
    <source>
        <dbReference type="Proteomes" id="UP000008281"/>
    </source>
</evidence>
<dbReference type="PANTHER" id="PTHR22718">
    <property type="entry name" value="SERPENTINE RECEPTOR, CLASS X"/>
    <property type="match status" value="1"/>
</dbReference>
<sequence length="367" mass="42461">MVFTVPRDKIDSPFELGGMPLCAEDRNYLCYCSTYKPPNCVDRDSAVKVSAFSPDIILFHIAHILDLFCQIECMRQIYMKKMLRQKIFQGSFFIMVFFLSLTISLRIIFYMFAITISVSSGISEEPEETMPLAKYSMYLDYCSNFLSTTIIFWLSLNRCLFFVAKKWNQIIFDKNHVIFPIFSSFILSISGGVTIVTGGEMMRKYFKGYGFVDVSAHNEIVQTINRMFCIFPIGSIISYIVLYIHLRKRSHLVLTRSSNQNRGEQKVFVQLLITAVLWTAISLVYEYLQIINWGYQDRGDYRETQQTLIIVLKVLNFLPEMSLPFMMIIHALKTENRIGVWIALKNLTSKRNQGNQNSSLTSANTQL</sequence>
<keyword evidence="3" id="KW-1185">Reference proteome</keyword>
<keyword evidence="1" id="KW-0472">Membrane</keyword>
<organism evidence="3">
    <name type="scientific">Caenorhabditis remanei</name>
    <name type="common">Caenorhabditis vulgaris</name>
    <dbReference type="NCBI Taxonomy" id="31234"/>
    <lineage>
        <taxon>Eukaryota</taxon>
        <taxon>Metazoa</taxon>
        <taxon>Ecdysozoa</taxon>
        <taxon>Nematoda</taxon>
        <taxon>Chromadorea</taxon>
        <taxon>Rhabditida</taxon>
        <taxon>Rhabditina</taxon>
        <taxon>Rhabditomorpha</taxon>
        <taxon>Rhabditoidea</taxon>
        <taxon>Rhabditidae</taxon>
        <taxon>Peloderinae</taxon>
        <taxon>Caenorhabditis</taxon>
    </lineage>
</organism>
<dbReference type="EMBL" id="DS268409">
    <property type="protein sequence ID" value="EFO95545.1"/>
    <property type="molecule type" value="Genomic_DNA"/>
</dbReference>
<feature type="transmembrane region" description="Helical" evidence="1">
    <location>
        <begin position="138"/>
        <end position="156"/>
    </location>
</feature>
<feature type="transmembrane region" description="Helical" evidence="1">
    <location>
        <begin position="267"/>
        <end position="288"/>
    </location>
</feature>
<feature type="transmembrane region" description="Helical" evidence="1">
    <location>
        <begin position="224"/>
        <end position="246"/>
    </location>
</feature>
<evidence type="ECO:0000256" key="1">
    <source>
        <dbReference type="SAM" id="Phobius"/>
    </source>
</evidence>
<evidence type="ECO:0008006" key="4">
    <source>
        <dbReference type="Google" id="ProtNLM"/>
    </source>
</evidence>
<name>E3LIA4_CAERE</name>
<dbReference type="Gene3D" id="1.20.1070.10">
    <property type="entry name" value="Rhodopsin 7-helix transmembrane proteins"/>
    <property type="match status" value="1"/>
</dbReference>
<proteinExistence type="predicted"/>
<dbReference type="InParanoid" id="E3LIA4"/>
<reference evidence="2" key="1">
    <citation type="submission" date="2007-07" db="EMBL/GenBank/DDBJ databases">
        <title>PCAP assembly of the Caenorhabditis remanei genome.</title>
        <authorList>
            <consortium name="The Caenorhabditis remanei Sequencing Consortium"/>
            <person name="Wilson R.K."/>
        </authorList>
    </citation>
    <scope>NUCLEOTIDE SEQUENCE [LARGE SCALE GENOMIC DNA]</scope>
    <source>
        <strain evidence="2">PB4641</strain>
    </source>
</reference>
<evidence type="ECO:0000313" key="2">
    <source>
        <dbReference type="EMBL" id="EFO95545.1"/>
    </source>
</evidence>
<dbReference type="eggNOG" id="ENOG502THE6">
    <property type="taxonomic scope" value="Eukaryota"/>
</dbReference>
<dbReference type="HOGENOM" id="CLU_068967_0_0_1"/>
<protein>
    <recommendedName>
        <fullName evidence="4">G-protein coupled receptors family 1 profile domain-containing protein</fullName>
    </recommendedName>
</protein>
<dbReference type="PANTHER" id="PTHR22718:SF36">
    <property type="entry name" value="G_PROTEIN_RECEP_F1_2 DOMAIN-CONTAINING PROTEIN-RELATED"/>
    <property type="match status" value="1"/>
</dbReference>
<accession>E3LIA4</accession>
<keyword evidence="1" id="KW-0812">Transmembrane</keyword>
<keyword evidence="1" id="KW-1133">Transmembrane helix</keyword>
<feature type="transmembrane region" description="Helical" evidence="1">
    <location>
        <begin position="92"/>
        <end position="118"/>
    </location>
</feature>
<feature type="transmembrane region" description="Helical" evidence="1">
    <location>
        <begin position="308"/>
        <end position="329"/>
    </location>
</feature>
<dbReference type="AlphaFoldDB" id="E3LIA4"/>
<feature type="transmembrane region" description="Helical" evidence="1">
    <location>
        <begin position="177"/>
        <end position="197"/>
    </location>
</feature>
<gene>
    <name evidence="2" type="ORF">CRE_09346</name>
</gene>
<dbReference type="Proteomes" id="UP000008281">
    <property type="component" value="Unassembled WGS sequence"/>
</dbReference>